<dbReference type="EMBL" id="BGZK01001432">
    <property type="protein sequence ID" value="GBP79822.1"/>
    <property type="molecule type" value="Genomic_DNA"/>
</dbReference>
<organism evidence="2 3">
    <name type="scientific">Eumeta variegata</name>
    <name type="common">Bagworm moth</name>
    <name type="synonym">Eumeta japonica</name>
    <dbReference type="NCBI Taxonomy" id="151549"/>
    <lineage>
        <taxon>Eukaryota</taxon>
        <taxon>Metazoa</taxon>
        <taxon>Ecdysozoa</taxon>
        <taxon>Arthropoda</taxon>
        <taxon>Hexapoda</taxon>
        <taxon>Insecta</taxon>
        <taxon>Pterygota</taxon>
        <taxon>Neoptera</taxon>
        <taxon>Endopterygota</taxon>
        <taxon>Lepidoptera</taxon>
        <taxon>Glossata</taxon>
        <taxon>Ditrysia</taxon>
        <taxon>Tineoidea</taxon>
        <taxon>Psychidae</taxon>
        <taxon>Oiketicinae</taxon>
        <taxon>Eumeta</taxon>
    </lineage>
</organism>
<protein>
    <submittedName>
        <fullName evidence="2">Uncharacterized protein</fullName>
    </submittedName>
</protein>
<evidence type="ECO:0000313" key="3">
    <source>
        <dbReference type="Proteomes" id="UP000299102"/>
    </source>
</evidence>
<sequence>MHCTRVCYGRIPQRSAYEFQTVVYVGRLKTTSNVTPKLRVRWAFIPTPVSVISLERLRAMEGILNYLISAAFCRYSVTQNTKSRVGAGSCEIIYYCKEENSPRIRNTLTSFRARVFLIPHFCARRREAPGEVENNLHAQERPSERGRDKYSEILGRPR</sequence>
<evidence type="ECO:0000256" key="1">
    <source>
        <dbReference type="SAM" id="MobiDB-lite"/>
    </source>
</evidence>
<dbReference type="AlphaFoldDB" id="A0A4C1YY17"/>
<proteinExistence type="predicted"/>
<accession>A0A4C1YY17</accession>
<feature type="compositionally biased region" description="Basic and acidic residues" evidence="1">
    <location>
        <begin position="138"/>
        <end position="151"/>
    </location>
</feature>
<gene>
    <name evidence="2" type="ORF">EVAR_61413_1</name>
</gene>
<evidence type="ECO:0000313" key="2">
    <source>
        <dbReference type="EMBL" id="GBP79822.1"/>
    </source>
</evidence>
<comment type="caution">
    <text evidence="2">The sequence shown here is derived from an EMBL/GenBank/DDBJ whole genome shotgun (WGS) entry which is preliminary data.</text>
</comment>
<dbReference type="Proteomes" id="UP000299102">
    <property type="component" value="Unassembled WGS sequence"/>
</dbReference>
<feature type="region of interest" description="Disordered" evidence="1">
    <location>
        <begin position="132"/>
        <end position="158"/>
    </location>
</feature>
<name>A0A4C1YY17_EUMVA</name>
<keyword evidence="3" id="KW-1185">Reference proteome</keyword>
<reference evidence="2 3" key="1">
    <citation type="journal article" date="2019" name="Commun. Biol.">
        <title>The bagworm genome reveals a unique fibroin gene that provides high tensile strength.</title>
        <authorList>
            <person name="Kono N."/>
            <person name="Nakamura H."/>
            <person name="Ohtoshi R."/>
            <person name="Tomita M."/>
            <person name="Numata K."/>
            <person name="Arakawa K."/>
        </authorList>
    </citation>
    <scope>NUCLEOTIDE SEQUENCE [LARGE SCALE GENOMIC DNA]</scope>
</reference>